<feature type="region of interest" description="Disordered" evidence="2">
    <location>
        <begin position="48"/>
        <end position="99"/>
    </location>
</feature>
<dbReference type="EMBL" id="SPHZ02000003">
    <property type="protein sequence ID" value="KAF0924980.1"/>
    <property type="molecule type" value="Genomic_DNA"/>
</dbReference>
<dbReference type="GO" id="GO:0016592">
    <property type="term" value="C:mediator complex"/>
    <property type="evidence" value="ECO:0007669"/>
    <property type="project" value="InterPro"/>
</dbReference>
<feature type="compositionally biased region" description="Gly residues" evidence="2">
    <location>
        <begin position="84"/>
        <end position="96"/>
    </location>
</feature>
<comment type="caution">
    <text evidence="3">The sequence shown here is derived from an EMBL/GenBank/DDBJ whole genome shotgun (WGS) entry which is preliminary data.</text>
</comment>
<evidence type="ECO:0000313" key="3">
    <source>
        <dbReference type="EMBL" id="KAF0924980.1"/>
    </source>
</evidence>
<accession>A0A6G1EJH4</accession>
<name>A0A6G1EJH4_9ORYZ</name>
<reference evidence="3 4" key="1">
    <citation type="submission" date="2019-11" db="EMBL/GenBank/DDBJ databases">
        <title>Whole genome sequence of Oryza granulata.</title>
        <authorList>
            <person name="Li W."/>
        </authorList>
    </citation>
    <scope>NUCLEOTIDE SEQUENCE [LARGE SCALE GENOMIC DNA]</scope>
    <source>
        <strain evidence="4">cv. Menghai</strain>
        <tissue evidence="3">Leaf</tissue>
    </source>
</reference>
<proteinExistence type="predicted"/>
<sequence>MAMASVAARRRQEMAAEGQRHLEETIAAAFQILSSMNDELCNPALWSSSASSGGGGLQHHSNHHHAGPPPPPLHSADSDASDAAGGGPGGAPGSGGSLDEARHRYKVAVAALRASIAAVSSCAQEMGSTEHTADEAEIERLEEHASALRKEIESKNKRVKLLIDQLRDLISDISMWQSPCSV</sequence>
<dbReference type="OrthoDB" id="532289at2759"/>
<gene>
    <name evidence="3" type="ORF">E2562_015044</name>
</gene>
<feature type="coiled-coil region" evidence="1">
    <location>
        <begin position="131"/>
        <end position="169"/>
    </location>
</feature>
<evidence type="ECO:0000256" key="1">
    <source>
        <dbReference type="SAM" id="Coils"/>
    </source>
</evidence>
<organism evidence="3 4">
    <name type="scientific">Oryza meyeriana var. granulata</name>
    <dbReference type="NCBI Taxonomy" id="110450"/>
    <lineage>
        <taxon>Eukaryota</taxon>
        <taxon>Viridiplantae</taxon>
        <taxon>Streptophyta</taxon>
        <taxon>Embryophyta</taxon>
        <taxon>Tracheophyta</taxon>
        <taxon>Spermatophyta</taxon>
        <taxon>Magnoliopsida</taxon>
        <taxon>Liliopsida</taxon>
        <taxon>Poales</taxon>
        <taxon>Poaceae</taxon>
        <taxon>BOP clade</taxon>
        <taxon>Oryzoideae</taxon>
        <taxon>Oryzeae</taxon>
        <taxon>Oryzinae</taxon>
        <taxon>Oryza</taxon>
        <taxon>Oryza meyeriana</taxon>
    </lineage>
</organism>
<keyword evidence="4" id="KW-1185">Reference proteome</keyword>
<protein>
    <recommendedName>
        <fullName evidence="5">Mediator of RNA polymerase II transcription subunit 30</fullName>
    </recommendedName>
</protein>
<keyword evidence="1" id="KW-0175">Coiled coil</keyword>
<dbReference type="PANTHER" id="PTHR36406">
    <property type="entry name" value="MEDIATOR OF RNA POLYMERASE II TRANSCRIPTION SUBUNIT 30"/>
    <property type="match status" value="1"/>
</dbReference>
<dbReference type="PANTHER" id="PTHR36406:SF2">
    <property type="entry name" value="MEDIATOR OF RNA POLYMERASE II TRANSCRIPTION SUBUNIT 30"/>
    <property type="match status" value="1"/>
</dbReference>
<dbReference type="InterPro" id="IPR034568">
    <property type="entry name" value="MED30"/>
</dbReference>
<dbReference type="Proteomes" id="UP000479710">
    <property type="component" value="Unassembled WGS sequence"/>
</dbReference>
<dbReference type="AlphaFoldDB" id="A0A6G1EJH4"/>
<evidence type="ECO:0000256" key="2">
    <source>
        <dbReference type="SAM" id="MobiDB-lite"/>
    </source>
</evidence>
<evidence type="ECO:0008006" key="5">
    <source>
        <dbReference type="Google" id="ProtNLM"/>
    </source>
</evidence>
<evidence type="ECO:0000313" key="4">
    <source>
        <dbReference type="Proteomes" id="UP000479710"/>
    </source>
</evidence>